<sequence>MKERSREMRSSPPTAEEIFRNYSTWRTDVVYSLTNERSSSLKMPLLESSTLFRFSHAKY</sequence>
<proteinExistence type="predicted"/>
<name>A0A540L8A8_MALBA</name>
<dbReference type="EMBL" id="VIEB01000711">
    <property type="protein sequence ID" value="TQD82718.1"/>
    <property type="molecule type" value="Genomic_DNA"/>
</dbReference>
<evidence type="ECO:0000313" key="1">
    <source>
        <dbReference type="EMBL" id="TQD82718.1"/>
    </source>
</evidence>
<reference evidence="1 2" key="1">
    <citation type="journal article" date="2019" name="G3 (Bethesda)">
        <title>Sequencing of a Wild Apple (Malus baccata) Genome Unravels the Differences Between Cultivated and Wild Apple Species Regarding Disease Resistance and Cold Tolerance.</title>
        <authorList>
            <person name="Chen X."/>
        </authorList>
    </citation>
    <scope>NUCLEOTIDE SEQUENCE [LARGE SCALE GENOMIC DNA]</scope>
    <source>
        <strain evidence="2">cv. Shandingzi</strain>
        <tissue evidence="1">Leaves</tissue>
    </source>
</reference>
<evidence type="ECO:0000313" key="2">
    <source>
        <dbReference type="Proteomes" id="UP000315295"/>
    </source>
</evidence>
<dbReference type="AlphaFoldDB" id="A0A540L8A8"/>
<gene>
    <name evidence="1" type="ORF">C1H46_031753</name>
</gene>
<organism evidence="1 2">
    <name type="scientific">Malus baccata</name>
    <name type="common">Siberian crab apple</name>
    <name type="synonym">Pyrus baccata</name>
    <dbReference type="NCBI Taxonomy" id="106549"/>
    <lineage>
        <taxon>Eukaryota</taxon>
        <taxon>Viridiplantae</taxon>
        <taxon>Streptophyta</taxon>
        <taxon>Embryophyta</taxon>
        <taxon>Tracheophyta</taxon>
        <taxon>Spermatophyta</taxon>
        <taxon>Magnoliopsida</taxon>
        <taxon>eudicotyledons</taxon>
        <taxon>Gunneridae</taxon>
        <taxon>Pentapetalae</taxon>
        <taxon>rosids</taxon>
        <taxon>fabids</taxon>
        <taxon>Rosales</taxon>
        <taxon>Rosaceae</taxon>
        <taxon>Amygdaloideae</taxon>
        <taxon>Maleae</taxon>
        <taxon>Malus</taxon>
    </lineage>
</organism>
<keyword evidence="2" id="KW-1185">Reference proteome</keyword>
<protein>
    <submittedName>
        <fullName evidence="1">Uncharacterized protein</fullName>
    </submittedName>
</protein>
<comment type="caution">
    <text evidence="1">The sequence shown here is derived from an EMBL/GenBank/DDBJ whole genome shotgun (WGS) entry which is preliminary data.</text>
</comment>
<dbReference type="Proteomes" id="UP000315295">
    <property type="component" value="Unassembled WGS sequence"/>
</dbReference>
<accession>A0A540L8A8</accession>